<dbReference type="PANTHER" id="PTHR37017:SF10">
    <property type="entry name" value="AB HYDROLASE-1 DOMAIN-CONTAINING PROTEIN"/>
    <property type="match status" value="1"/>
</dbReference>
<sequence>MALAKPTIVIISGAWHTPASYAKLSTALKSAHYEVHVPRILSVNGVRPPNTDLYSDTDLIRAYVTSLIDAGREVIALMHSYGGQIGTNALAGLGLSARQQQGLPGGVSRLVYLAGSAFLEGATMMDIVREFGHEHLMPLVFDIAEDLSSVHRDPKALLVGPGVSDEELEVYLGSLERWSSHGWNQPLQQCAWRDIPVTYVHTTQDMTVPFDYQKKMVERMNGEGARVDSVELATGHCPHLTMPEAIVQVVDGIGGGRY</sequence>
<feature type="domain" description="AB hydrolase-1" evidence="1">
    <location>
        <begin position="8"/>
        <end position="248"/>
    </location>
</feature>
<dbReference type="PANTHER" id="PTHR37017">
    <property type="entry name" value="AB HYDROLASE-1 DOMAIN-CONTAINING PROTEIN-RELATED"/>
    <property type="match status" value="1"/>
</dbReference>
<protein>
    <submittedName>
        <fullName evidence="2">Alpha/beta hydrolase fold-1</fullName>
    </submittedName>
</protein>
<dbReference type="InterPro" id="IPR000073">
    <property type="entry name" value="AB_hydrolase_1"/>
</dbReference>
<dbReference type="InterPro" id="IPR029058">
    <property type="entry name" value="AB_hydrolase_fold"/>
</dbReference>
<dbReference type="InterPro" id="IPR052897">
    <property type="entry name" value="Sec-Metab_Biosynth_Hydrolase"/>
</dbReference>
<accession>A0A5N6TI14</accession>
<dbReference type="SUPFAM" id="SSF53474">
    <property type="entry name" value="alpha/beta-Hydrolases"/>
    <property type="match status" value="1"/>
</dbReference>
<evidence type="ECO:0000313" key="2">
    <source>
        <dbReference type="EMBL" id="KAE8145972.1"/>
    </source>
</evidence>
<dbReference type="EMBL" id="ML742297">
    <property type="protein sequence ID" value="KAE8145972.1"/>
    <property type="molecule type" value="Genomic_DNA"/>
</dbReference>
<evidence type="ECO:0000259" key="1">
    <source>
        <dbReference type="Pfam" id="PF12697"/>
    </source>
</evidence>
<evidence type="ECO:0000313" key="3">
    <source>
        <dbReference type="Proteomes" id="UP000325780"/>
    </source>
</evidence>
<gene>
    <name evidence="2" type="ORF">BDV25DRAFT_163444</name>
</gene>
<dbReference type="Proteomes" id="UP000325780">
    <property type="component" value="Unassembled WGS sequence"/>
</dbReference>
<keyword evidence="2" id="KW-0378">Hydrolase</keyword>
<organism evidence="2 3">
    <name type="scientific">Aspergillus avenaceus</name>
    <dbReference type="NCBI Taxonomy" id="36643"/>
    <lineage>
        <taxon>Eukaryota</taxon>
        <taxon>Fungi</taxon>
        <taxon>Dikarya</taxon>
        <taxon>Ascomycota</taxon>
        <taxon>Pezizomycotina</taxon>
        <taxon>Eurotiomycetes</taxon>
        <taxon>Eurotiomycetidae</taxon>
        <taxon>Eurotiales</taxon>
        <taxon>Aspergillaceae</taxon>
        <taxon>Aspergillus</taxon>
        <taxon>Aspergillus subgen. Circumdati</taxon>
    </lineage>
</organism>
<reference evidence="2 3" key="1">
    <citation type="submission" date="2019-04" db="EMBL/GenBank/DDBJ databases">
        <title>Friends and foes A comparative genomics study of 23 Aspergillus species from section Flavi.</title>
        <authorList>
            <consortium name="DOE Joint Genome Institute"/>
            <person name="Kjaerbolling I."/>
            <person name="Vesth T."/>
            <person name="Frisvad J.C."/>
            <person name="Nybo J.L."/>
            <person name="Theobald S."/>
            <person name="Kildgaard S."/>
            <person name="Isbrandt T."/>
            <person name="Kuo A."/>
            <person name="Sato A."/>
            <person name="Lyhne E.K."/>
            <person name="Kogle M.E."/>
            <person name="Wiebenga A."/>
            <person name="Kun R.S."/>
            <person name="Lubbers R.J."/>
            <person name="Makela M.R."/>
            <person name="Barry K."/>
            <person name="Chovatia M."/>
            <person name="Clum A."/>
            <person name="Daum C."/>
            <person name="Haridas S."/>
            <person name="He G."/>
            <person name="LaButti K."/>
            <person name="Lipzen A."/>
            <person name="Mondo S."/>
            <person name="Riley R."/>
            <person name="Salamov A."/>
            <person name="Simmons B.A."/>
            <person name="Magnuson J.K."/>
            <person name="Henrissat B."/>
            <person name="Mortensen U.H."/>
            <person name="Larsen T.O."/>
            <person name="Devries R.P."/>
            <person name="Grigoriev I.V."/>
            <person name="Machida M."/>
            <person name="Baker S.E."/>
            <person name="Andersen M.R."/>
        </authorList>
    </citation>
    <scope>NUCLEOTIDE SEQUENCE [LARGE SCALE GENOMIC DNA]</scope>
    <source>
        <strain evidence="2 3">IBT 18842</strain>
    </source>
</reference>
<dbReference type="GO" id="GO:0016787">
    <property type="term" value="F:hydrolase activity"/>
    <property type="evidence" value="ECO:0007669"/>
    <property type="project" value="UniProtKB-KW"/>
</dbReference>
<proteinExistence type="predicted"/>
<dbReference type="OrthoDB" id="408373at2759"/>
<dbReference type="AlphaFoldDB" id="A0A5N6TI14"/>
<dbReference type="Gene3D" id="3.40.50.1820">
    <property type="entry name" value="alpha/beta hydrolase"/>
    <property type="match status" value="1"/>
</dbReference>
<name>A0A5N6TI14_ASPAV</name>
<keyword evidence="3" id="KW-1185">Reference proteome</keyword>
<dbReference type="Pfam" id="PF12697">
    <property type="entry name" value="Abhydrolase_6"/>
    <property type="match status" value="1"/>
</dbReference>